<dbReference type="InterPro" id="IPR036638">
    <property type="entry name" value="HLH_DNA-bd_sf"/>
</dbReference>
<evidence type="ECO:0000256" key="4">
    <source>
        <dbReference type="ARBA" id="ARBA00023163"/>
    </source>
</evidence>
<evidence type="ECO:0000256" key="2">
    <source>
        <dbReference type="ARBA" id="ARBA00023015"/>
    </source>
</evidence>
<dbReference type="OrthoDB" id="2017571at2759"/>
<dbReference type="PANTHER" id="PTHR45914">
    <property type="entry name" value="TRANSCRIPTION FACTOR HEC3-RELATED"/>
    <property type="match status" value="1"/>
</dbReference>
<feature type="domain" description="BHLH" evidence="7">
    <location>
        <begin position="197"/>
        <end position="246"/>
    </location>
</feature>
<keyword evidence="9" id="KW-1185">Reference proteome</keyword>
<name>A0A5N6NJN6_9ASTR</name>
<feature type="region of interest" description="Disordered" evidence="6">
    <location>
        <begin position="101"/>
        <end position="160"/>
    </location>
</feature>
<dbReference type="GO" id="GO:0003700">
    <property type="term" value="F:DNA-binding transcription factor activity"/>
    <property type="evidence" value="ECO:0007669"/>
    <property type="project" value="InterPro"/>
</dbReference>
<dbReference type="InterPro" id="IPR045843">
    <property type="entry name" value="IND-like"/>
</dbReference>
<evidence type="ECO:0000313" key="9">
    <source>
        <dbReference type="Proteomes" id="UP000326396"/>
    </source>
</evidence>
<dbReference type="AlphaFoldDB" id="A0A5N6NJN6"/>
<dbReference type="SUPFAM" id="SSF47459">
    <property type="entry name" value="HLH, helix-loop-helix DNA-binding domain"/>
    <property type="match status" value="1"/>
</dbReference>
<protein>
    <recommendedName>
        <fullName evidence="7">BHLH domain-containing protein</fullName>
    </recommendedName>
</protein>
<evidence type="ECO:0000259" key="7">
    <source>
        <dbReference type="PROSITE" id="PS50888"/>
    </source>
</evidence>
<keyword evidence="5" id="KW-0539">Nucleus</keyword>
<evidence type="ECO:0000313" key="8">
    <source>
        <dbReference type="EMBL" id="KAD4889336.1"/>
    </source>
</evidence>
<comment type="subcellular location">
    <subcellularLocation>
        <location evidence="1">Nucleus</location>
    </subcellularLocation>
</comment>
<keyword evidence="3" id="KW-0238">DNA-binding</keyword>
<keyword evidence="2" id="KW-0805">Transcription regulation</keyword>
<evidence type="ECO:0000256" key="5">
    <source>
        <dbReference type="ARBA" id="ARBA00023242"/>
    </source>
</evidence>
<sequence length="303" mass="34481">MADLGWERNMFPRNNINHYQQPTQESIIFGSENIFLNPIQDFGSTISSSPITSITDRYNQLAPASLDSINVTSSFDSASLYWYPKSAVTIDCLHQHSSEDSVTKETDDDNACQNSPEKNPTSSFWFHNDNPPRSKKPRSDPVRSTINFRQSTSESDETDSEAIAQMKEMIYRTAAFRPVSFHDEEPTEKPRRKNVRISSDPQTVAARKRRERVSERIRVLQKLVPGGNKMDTASMLDEAANYLKFLRLQIKALEQFEPKIDYVSCGTTTNAYNTTDIDHNIVTLGVPSPMQHHIFLPSTDLQR</sequence>
<dbReference type="SMART" id="SM00353">
    <property type="entry name" value="HLH"/>
    <property type="match status" value="1"/>
</dbReference>
<comment type="caution">
    <text evidence="8">The sequence shown here is derived from an EMBL/GenBank/DDBJ whole genome shotgun (WGS) entry which is preliminary data.</text>
</comment>
<dbReference type="PANTHER" id="PTHR45914:SF12">
    <property type="entry name" value="TRANSCRIPTION FACTOR BHLH87"/>
    <property type="match status" value="1"/>
</dbReference>
<organism evidence="8 9">
    <name type="scientific">Mikania micrantha</name>
    <name type="common">bitter vine</name>
    <dbReference type="NCBI Taxonomy" id="192012"/>
    <lineage>
        <taxon>Eukaryota</taxon>
        <taxon>Viridiplantae</taxon>
        <taxon>Streptophyta</taxon>
        <taxon>Embryophyta</taxon>
        <taxon>Tracheophyta</taxon>
        <taxon>Spermatophyta</taxon>
        <taxon>Magnoliopsida</taxon>
        <taxon>eudicotyledons</taxon>
        <taxon>Gunneridae</taxon>
        <taxon>Pentapetalae</taxon>
        <taxon>asterids</taxon>
        <taxon>campanulids</taxon>
        <taxon>Asterales</taxon>
        <taxon>Asteraceae</taxon>
        <taxon>Asteroideae</taxon>
        <taxon>Heliantheae alliance</taxon>
        <taxon>Eupatorieae</taxon>
        <taxon>Mikania</taxon>
    </lineage>
</organism>
<dbReference type="CDD" id="cd11454">
    <property type="entry name" value="bHLH_AtIND_like"/>
    <property type="match status" value="1"/>
</dbReference>
<dbReference type="Pfam" id="PF00010">
    <property type="entry name" value="HLH"/>
    <property type="match status" value="1"/>
</dbReference>
<dbReference type="GO" id="GO:0005634">
    <property type="term" value="C:nucleus"/>
    <property type="evidence" value="ECO:0007669"/>
    <property type="project" value="UniProtKB-SubCell"/>
</dbReference>
<dbReference type="PROSITE" id="PS50888">
    <property type="entry name" value="BHLH"/>
    <property type="match status" value="1"/>
</dbReference>
<dbReference type="EMBL" id="SZYD01000011">
    <property type="protein sequence ID" value="KAD4889336.1"/>
    <property type="molecule type" value="Genomic_DNA"/>
</dbReference>
<gene>
    <name evidence="8" type="ORF">E3N88_21409</name>
</gene>
<keyword evidence="4" id="KW-0804">Transcription</keyword>
<dbReference type="Proteomes" id="UP000326396">
    <property type="component" value="Linkage Group LG19"/>
</dbReference>
<dbReference type="GO" id="GO:0003677">
    <property type="term" value="F:DNA binding"/>
    <property type="evidence" value="ECO:0007669"/>
    <property type="project" value="UniProtKB-KW"/>
</dbReference>
<evidence type="ECO:0000256" key="6">
    <source>
        <dbReference type="SAM" id="MobiDB-lite"/>
    </source>
</evidence>
<proteinExistence type="predicted"/>
<reference evidence="8 9" key="1">
    <citation type="submission" date="2019-05" db="EMBL/GenBank/DDBJ databases">
        <title>Mikania micrantha, genome provides insights into the molecular mechanism of rapid growth.</title>
        <authorList>
            <person name="Liu B."/>
        </authorList>
    </citation>
    <scope>NUCLEOTIDE SEQUENCE [LARGE SCALE GENOMIC DNA]</scope>
    <source>
        <strain evidence="8">NLD-2019</strain>
        <tissue evidence="8">Leaf</tissue>
    </source>
</reference>
<accession>A0A5N6NJN6</accession>
<dbReference type="GO" id="GO:0046983">
    <property type="term" value="F:protein dimerization activity"/>
    <property type="evidence" value="ECO:0007669"/>
    <property type="project" value="InterPro"/>
</dbReference>
<feature type="compositionally biased region" description="Basic and acidic residues" evidence="6">
    <location>
        <begin position="180"/>
        <end position="189"/>
    </location>
</feature>
<feature type="compositionally biased region" description="Polar residues" evidence="6">
    <location>
        <begin position="111"/>
        <end position="125"/>
    </location>
</feature>
<dbReference type="Gene3D" id="4.10.280.10">
    <property type="entry name" value="Helix-loop-helix DNA-binding domain"/>
    <property type="match status" value="1"/>
</dbReference>
<feature type="region of interest" description="Disordered" evidence="6">
    <location>
        <begin position="180"/>
        <end position="208"/>
    </location>
</feature>
<dbReference type="InterPro" id="IPR011598">
    <property type="entry name" value="bHLH_dom"/>
</dbReference>
<evidence type="ECO:0000256" key="3">
    <source>
        <dbReference type="ARBA" id="ARBA00023125"/>
    </source>
</evidence>
<evidence type="ECO:0000256" key="1">
    <source>
        <dbReference type="ARBA" id="ARBA00004123"/>
    </source>
</evidence>